<protein>
    <submittedName>
        <fullName evidence="2">Uncharacterized protein</fullName>
    </submittedName>
</protein>
<dbReference type="VEuPathDB" id="CryptoDB:GNI_028300"/>
<sequence>MITVVREVGMDDLTGSGFVQPAVDIQCCPNDSCRRDDIVDRLRQALTIVLTDSEDADSEDAVTDPLCAATDPLCAATDPQDAVVENHSVEGNPLEKDSGNNSGEAEGARVRDVRPDDQGWSDWNEWKKTSPLLNEDLGLLPLDILKKVAVMLGLKSNVGTHILHRAGTRVEDSDRRHLLARK</sequence>
<feature type="compositionally biased region" description="Basic and acidic residues" evidence="1">
    <location>
        <begin position="106"/>
        <end position="117"/>
    </location>
</feature>
<feature type="region of interest" description="Disordered" evidence="1">
    <location>
        <begin position="89"/>
        <end position="122"/>
    </location>
</feature>
<name>A0A023BB51_GRENI</name>
<proteinExistence type="predicted"/>
<organism evidence="2 3">
    <name type="scientific">Gregarina niphandrodes</name>
    <name type="common">Septate eugregarine</name>
    <dbReference type="NCBI Taxonomy" id="110365"/>
    <lineage>
        <taxon>Eukaryota</taxon>
        <taxon>Sar</taxon>
        <taxon>Alveolata</taxon>
        <taxon>Apicomplexa</taxon>
        <taxon>Conoidasida</taxon>
        <taxon>Gregarinasina</taxon>
        <taxon>Eugregarinorida</taxon>
        <taxon>Gregarinidae</taxon>
        <taxon>Gregarina</taxon>
    </lineage>
</organism>
<accession>A0A023BB51</accession>
<dbReference type="RefSeq" id="XP_011129108.1">
    <property type="nucleotide sequence ID" value="XM_011130806.1"/>
</dbReference>
<gene>
    <name evidence="2" type="ORF">GNI_028300</name>
</gene>
<comment type="caution">
    <text evidence="2">The sequence shown here is derived from an EMBL/GenBank/DDBJ whole genome shotgun (WGS) entry which is preliminary data.</text>
</comment>
<dbReference type="AlphaFoldDB" id="A0A023BB51"/>
<evidence type="ECO:0000313" key="2">
    <source>
        <dbReference type="EMBL" id="EZG79205.1"/>
    </source>
</evidence>
<keyword evidence="3" id="KW-1185">Reference proteome</keyword>
<dbReference type="Proteomes" id="UP000019763">
    <property type="component" value="Unassembled WGS sequence"/>
</dbReference>
<evidence type="ECO:0000256" key="1">
    <source>
        <dbReference type="SAM" id="MobiDB-lite"/>
    </source>
</evidence>
<dbReference type="EMBL" id="AFNH02000211">
    <property type="protein sequence ID" value="EZG79205.1"/>
    <property type="molecule type" value="Genomic_DNA"/>
</dbReference>
<reference evidence="2" key="1">
    <citation type="submission" date="2013-12" db="EMBL/GenBank/DDBJ databases">
        <authorList>
            <person name="Omoto C.K."/>
            <person name="Sibley D."/>
            <person name="Venepally P."/>
            <person name="Hadjithomas M."/>
            <person name="Karamycheva S."/>
            <person name="Brunk B."/>
            <person name="Roos D."/>
            <person name="Caler E."/>
            <person name="Lorenzi H."/>
        </authorList>
    </citation>
    <scope>NUCLEOTIDE SEQUENCE</scope>
</reference>
<dbReference type="GeneID" id="22911228"/>
<evidence type="ECO:0000313" key="3">
    <source>
        <dbReference type="Proteomes" id="UP000019763"/>
    </source>
</evidence>